<sequence>MNAARLFLTLISGLSTALLAFAVIYVRGDAGGVMMFLRERGKFKRLVTSGAAAEQIDAARTHLQQLAERLAAPDLATQLIPLELLIGVLSAALVWWAFGRRAARMDSGRERPDVQERMVIRFAHRVGRPFTLRDLSDRSPLNAEQASLTVNTMLERGQLRREGEGYALP</sequence>
<name>A0A418VBU2_9DEIO</name>
<protein>
    <submittedName>
        <fullName evidence="2">Uncharacterized protein</fullName>
    </submittedName>
</protein>
<keyword evidence="3" id="KW-1185">Reference proteome</keyword>
<dbReference type="OrthoDB" id="73835at2"/>
<dbReference type="Proteomes" id="UP000286287">
    <property type="component" value="Unassembled WGS sequence"/>
</dbReference>
<keyword evidence="1" id="KW-0812">Transmembrane</keyword>
<organism evidence="2 3">
    <name type="scientific">Deinococcus cavernae</name>
    <dbReference type="NCBI Taxonomy" id="2320857"/>
    <lineage>
        <taxon>Bacteria</taxon>
        <taxon>Thermotogati</taxon>
        <taxon>Deinococcota</taxon>
        <taxon>Deinococci</taxon>
        <taxon>Deinococcales</taxon>
        <taxon>Deinococcaceae</taxon>
        <taxon>Deinococcus</taxon>
    </lineage>
</organism>
<keyword evidence="1" id="KW-0472">Membrane</keyword>
<dbReference type="AlphaFoldDB" id="A0A418VBU2"/>
<evidence type="ECO:0000313" key="3">
    <source>
        <dbReference type="Proteomes" id="UP000286287"/>
    </source>
</evidence>
<accession>A0A418VBU2</accession>
<proteinExistence type="predicted"/>
<feature type="transmembrane region" description="Helical" evidence="1">
    <location>
        <begin position="79"/>
        <end position="98"/>
    </location>
</feature>
<evidence type="ECO:0000256" key="1">
    <source>
        <dbReference type="SAM" id="Phobius"/>
    </source>
</evidence>
<reference evidence="2 3" key="1">
    <citation type="submission" date="2018-09" db="EMBL/GenBank/DDBJ databases">
        <authorList>
            <person name="Zhu H."/>
        </authorList>
    </citation>
    <scope>NUCLEOTIDE SEQUENCE [LARGE SCALE GENOMIC DNA]</scope>
    <source>
        <strain evidence="2 3">K2S05-167</strain>
    </source>
</reference>
<comment type="caution">
    <text evidence="2">The sequence shown here is derived from an EMBL/GenBank/DDBJ whole genome shotgun (WGS) entry which is preliminary data.</text>
</comment>
<dbReference type="EMBL" id="QYUJ01000014">
    <property type="protein sequence ID" value="RJF73608.1"/>
    <property type="molecule type" value="Genomic_DNA"/>
</dbReference>
<keyword evidence="1" id="KW-1133">Transmembrane helix</keyword>
<evidence type="ECO:0000313" key="2">
    <source>
        <dbReference type="EMBL" id="RJF73608.1"/>
    </source>
</evidence>
<gene>
    <name evidence="2" type="ORF">D3875_08025</name>
</gene>